<evidence type="ECO:0000256" key="1">
    <source>
        <dbReference type="ARBA" id="ARBA00004496"/>
    </source>
</evidence>
<gene>
    <name evidence="9" type="primary">lon</name>
    <name evidence="18" type="ORF">HNQ39_001511</name>
</gene>
<dbReference type="GO" id="GO:0005737">
    <property type="term" value="C:cytoplasm"/>
    <property type="evidence" value="ECO:0007669"/>
    <property type="project" value="UniProtKB-SubCell"/>
</dbReference>
<evidence type="ECO:0000256" key="6">
    <source>
        <dbReference type="ARBA" id="ARBA00022825"/>
    </source>
</evidence>
<dbReference type="Gene3D" id="1.20.5.5270">
    <property type="match status" value="1"/>
</dbReference>
<feature type="binding site" evidence="9 12">
    <location>
        <begin position="385"/>
        <end position="392"/>
    </location>
    <ligand>
        <name>ATP</name>
        <dbReference type="ChEBI" id="CHEBI:30616"/>
    </ligand>
</feature>
<dbReference type="Proteomes" id="UP000520814">
    <property type="component" value="Unassembled WGS sequence"/>
</dbReference>
<dbReference type="InterPro" id="IPR054594">
    <property type="entry name" value="Lon_lid"/>
</dbReference>
<dbReference type="CDD" id="cd19500">
    <property type="entry name" value="RecA-like_Lon"/>
    <property type="match status" value="1"/>
</dbReference>
<dbReference type="InterPro" id="IPR008268">
    <property type="entry name" value="Peptidase_S16_AS"/>
</dbReference>
<dbReference type="Pfam" id="PF02190">
    <property type="entry name" value="LON_substr_bdg"/>
    <property type="match status" value="1"/>
</dbReference>
<keyword evidence="5 9" id="KW-0378">Hydrolase</keyword>
<comment type="caution">
    <text evidence="18">The sequence shown here is derived from an EMBL/GenBank/DDBJ whole genome shotgun (WGS) entry which is preliminary data.</text>
</comment>
<comment type="function">
    <text evidence="9">ATP-dependent serine protease that mediates the selective degradation of mutant and abnormal proteins as well as certain short-lived regulatory proteins. Required for cellular homeostasis and for survival from DNA damage and developmental changes induced by stress. Degrades polypeptides processively to yield small peptide fragments that are 5 to 10 amino acids long. Binds to DNA in a double-stranded, site-specific manner.</text>
</comment>
<dbReference type="NCBIfam" id="TIGR00763">
    <property type="entry name" value="lon"/>
    <property type="match status" value="1"/>
</dbReference>
<name>A0A7W9SPC1_ARMRO</name>
<evidence type="ECO:0000256" key="7">
    <source>
        <dbReference type="ARBA" id="ARBA00022840"/>
    </source>
</evidence>
<dbReference type="InterPro" id="IPR020568">
    <property type="entry name" value="Ribosomal_Su5_D2-typ_SF"/>
</dbReference>
<dbReference type="GO" id="GO:0016887">
    <property type="term" value="F:ATP hydrolysis activity"/>
    <property type="evidence" value="ECO:0007669"/>
    <property type="project" value="UniProtKB-UniRule"/>
</dbReference>
<dbReference type="InterPro" id="IPR027065">
    <property type="entry name" value="Lon_Prtase"/>
</dbReference>
<feature type="compositionally biased region" description="Pro residues" evidence="15">
    <location>
        <begin position="823"/>
        <end position="846"/>
    </location>
</feature>
<dbReference type="PROSITE" id="PS51787">
    <property type="entry name" value="LON_N"/>
    <property type="match status" value="1"/>
</dbReference>
<reference evidence="18 19" key="1">
    <citation type="submission" date="2020-08" db="EMBL/GenBank/DDBJ databases">
        <title>Genomic Encyclopedia of Type Strains, Phase IV (KMG-IV): sequencing the most valuable type-strain genomes for metagenomic binning, comparative biology and taxonomic classification.</title>
        <authorList>
            <person name="Goeker M."/>
        </authorList>
    </citation>
    <scope>NUCLEOTIDE SEQUENCE [LARGE SCALE GENOMIC DNA]</scope>
    <source>
        <strain evidence="18 19">DSM 23562</strain>
    </source>
</reference>
<organism evidence="18 19">
    <name type="scientific">Armatimonas rosea</name>
    <dbReference type="NCBI Taxonomy" id="685828"/>
    <lineage>
        <taxon>Bacteria</taxon>
        <taxon>Bacillati</taxon>
        <taxon>Armatimonadota</taxon>
        <taxon>Armatimonadia</taxon>
        <taxon>Armatimonadales</taxon>
        <taxon>Armatimonadaceae</taxon>
        <taxon>Armatimonas</taxon>
    </lineage>
</organism>
<proteinExistence type="evidence at transcript level"/>
<dbReference type="GO" id="GO:0034605">
    <property type="term" value="P:cellular response to heat"/>
    <property type="evidence" value="ECO:0007669"/>
    <property type="project" value="UniProtKB-UniRule"/>
</dbReference>
<keyword evidence="6 9" id="KW-0720">Serine protease</keyword>
<evidence type="ECO:0000256" key="11">
    <source>
        <dbReference type="PIRSR" id="PIRSR001174-1"/>
    </source>
</evidence>
<feature type="domain" description="Lon N-terminal" evidence="17">
    <location>
        <begin position="33"/>
        <end position="229"/>
    </location>
</feature>
<dbReference type="InterPro" id="IPR003593">
    <property type="entry name" value="AAA+_ATPase"/>
</dbReference>
<evidence type="ECO:0000259" key="17">
    <source>
        <dbReference type="PROSITE" id="PS51787"/>
    </source>
</evidence>
<feature type="active site" evidence="9 11">
    <location>
        <position position="752"/>
    </location>
</feature>
<keyword evidence="19" id="KW-1185">Reference proteome</keyword>
<dbReference type="GO" id="GO:0004176">
    <property type="term" value="F:ATP-dependent peptidase activity"/>
    <property type="evidence" value="ECO:0007669"/>
    <property type="project" value="UniProtKB-UniRule"/>
</dbReference>
<comment type="subunit">
    <text evidence="9 10">Homohexamer. Organized in a ring with a central cavity.</text>
</comment>
<feature type="domain" description="Lon proteolytic" evidence="16">
    <location>
        <begin position="622"/>
        <end position="804"/>
    </location>
</feature>
<evidence type="ECO:0000259" key="16">
    <source>
        <dbReference type="PROSITE" id="PS51786"/>
    </source>
</evidence>
<dbReference type="InterPro" id="IPR003959">
    <property type="entry name" value="ATPase_AAA_core"/>
</dbReference>
<dbReference type="SUPFAM" id="SSF54211">
    <property type="entry name" value="Ribosomal protein S5 domain 2-like"/>
    <property type="match status" value="1"/>
</dbReference>
<keyword evidence="8 9" id="KW-0346">Stress response</keyword>
<dbReference type="PRINTS" id="PR00830">
    <property type="entry name" value="ENDOLAPTASE"/>
</dbReference>
<dbReference type="FunFam" id="1.20.5.5270:FF:000002">
    <property type="entry name" value="Lon protease homolog"/>
    <property type="match status" value="1"/>
</dbReference>
<dbReference type="Gene3D" id="1.10.8.60">
    <property type="match status" value="1"/>
</dbReference>
<dbReference type="GO" id="GO:0004252">
    <property type="term" value="F:serine-type endopeptidase activity"/>
    <property type="evidence" value="ECO:0007669"/>
    <property type="project" value="UniProtKB-UniRule"/>
</dbReference>
<evidence type="ECO:0000256" key="10">
    <source>
        <dbReference type="PIRNR" id="PIRNR001174"/>
    </source>
</evidence>
<evidence type="ECO:0000313" key="18">
    <source>
        <dbReference type="EMBL" id="MBB6049749.1"/>
    </source>
</evidence>
<dbReference type="Gene3D" id="3.30.230.10">
    <property type="match status" value="1"/>
</dbReference>
<dbReference type="SMART" id="SM00382">
    <property type="entry name" value="AAA"/>
    <property type="match status" value="1"/>
</dbReference>
<evidence type="ECO:0000256" key="14">
    <source>
        <dbReference type="RuleBase" id="RU000591"/>
    </source>
</evidence>
<dbReference type="Pfam" id="PF00004">
    <property type="entry name" value="AAA"/>
    <property type="match status" value="1"/>
</dbReference>
<evidence type="ECO:0000256" key="12">
    <source>
        <dbReference type="PIRSR" id="PIRSR001174-2"/>
    </source>
</evidence>
<evidence type="ECO:0000256" key="4">
    <source>
        <dbReference type="ARBA" id="ARBA00022741"/>
    </source>
</evidence>
<dbReference type="GO" id="GO:0005524">
    <property type="term" value="F:ATP binding"/>
    <property type="evidence" value="ECO:0007669"/>
    <property type="project" value="UniProtKB-UniRule"/>
</dbReference>
<dbReference type="RefSeq" id="WP_184193344.1">
    <property type="nucleotide sequence ID" value="NZ_JACHGW010000001.1"/>
</dbReference>
<dbReference type="EC" id="3.4.21.53" evidence="9 10"/>
<dbReference type="InterPro" id="IPR014721">
    <property type="entry name" value="Ribsml_uS5_D2-typ_fold_subgr"/>
</dbReference>
<dbReference type="SMART" id="SM00464">
    <property type="entry name" value="LON"/>
    <property type="match status" value="1"/>
</dbReference>
<dbReference type="HAMAP" id="MF_01973">
    <property type="entry name" value="lon_bact"/>
    <property type="match status" value="1"/>
</dbReference>
<keyword evidence="3 9" id="KW-0645">Protease</keyword>
<comment type="induction">
    <text evidence="9">By heat shock.</text>
</comment>
<dbReference type="GO" id="GO:0006515">
    <property type="term" value="P:protein quality control for misfolded or incompletely synthesized proteins"/>
    <property type="evidence" value="ECO:0007669"/>
    <property type="project" value="UniProtKB-UniRule"/>
</dbReference>
<comment type="catalytic activity">
    <reaction evidence="9 10 13">
        <text>Hydrolysis of proteins in presence of ATP.</text>
        <dbReference type="EC" id="3.4.21.53"/>
    </reaction>
</comment>
<dbReference type="GO" id="GO:0043565">
    <property type="term" value="F:sequence-specific DNA binding"/>
    <property type="evidence" value="ECO:0007669"/>
    <property type="project" value="UniProtKB-UniRule"/>
</dbReference>
<evidence type="ECO:0000256" key="3">
    <source>
        <dbReference type="ARBA" id="ARBA00022670"/>
    </source>
</evidence>
<dbReference type="InterPro" id="IPR008269">
    <property type="entry name" value="Lon_proteolytic"/>
</dbReference>
<dbReference type="PANTHER" id="PTHR10046">
    <property type="entry name" value="ATP DEPENDENT LON PROTEASE FAMILY MEMBER"/>
    <property type="match status" value="1"/>
</dbReference>
<dbReference type="InterPro" id="IPR027417">
    <property type="entry name" value="P-loop_NTPase"/>
</dbReference>
<feature type="active site" evidence="9 11">
    <location>
        <position position="709"/>
    </location>
</feature>
<accession>A0A7W9SPC1</accession>
<dbReference type="AlphaFoldDB" id="A0A7W9SPC1"/>
<dbReference type="Pfam" id="PF05362">
    <property type="entry name" value="Lon_C"/>
    <property type="match status" value="1"/>
</dbReference>
<dbReference type="InterPro" id="IPR046336">
    <property type="entry name" value="Lon_prtase_N_sf"/>
</dbReference>
<evidence type="ECO:0000256" key="8">
    <source>
        <dbReference type="ARBA" id="ARBA00023016"/>
    </source>
</evidence>
<dbReference type="SUPFAM" id="SSF52540">
    <property type="entry name" value="P-loop containing nucleoside triphosphate hydrolases"/>
    <property type="match status" value="1"/>
</dbReference>
<evidence type="ECO:0000256" key="9">
    <source>
        <dbReference type="HAMAP-Rule" id="MF_01973"/>
    </source>
</evidence>
<dbReference type="Gene3D" id="1.20.58.1480">
    <property type="match status" value="1"/>
</dbReference>
<dbReference type="InterPro" id="IPR004815">
    <property type="entry name" value="Lon_bac/euk-typ"/>
</dbReference>
<evidence type="ECO:0000256" key="15">
    <source>
        <dbReference type="SAM" id="MobiDB-lite"/>
    </source>
</evidence>
<dbReference type="Gene3D" id="2.30.130.40">
    <property type="entry name" value="LON domain-like"/>
    <property type="match status" value="1"/>
</dbReference>
<evidence type="ECO:0000256" key="13">
    <source>
        <dbReference type="PROSITE-ProRule" id="PRU01122"/>
    </source>
</evidence>
<evidence type="ECO:0000256" key="2">
    <source>
        <dbReference type="ARBA" id="ARBA00022490"/>
    </source>
</evidence>
<dbReference type="PROSITE" id="PS51786">
    <property type="entry name" value="LON_PROTEOLYTIC"/>
    <property type="match status" value="1"/>
</dbReference>
<feature type="region of interest" description="Disordered" evidence="15">
    <location>
        <begin position="811"/>
        <end position="846"/>
    </location>
</feature>
<dbReference type="InterPro" id="IPR003111">
    <property type="entry name" value="Lon_prtase_N"/>
</dbReference>
<dbReference type="SUPFAM" id="SSF88697">
    <property type="entry name" value="PUA domain-like"/>
    <property type="match status" value="1"/>
</dbReference>
<dbReference type="Pfam" id="PF22667">
    <property type="entry name" value="Lon_lid"/>
    <property type="match status" value="1"/>
</dbReference>
<evidence type="ECO:0000313" key="19">
    <source>
        <dbReference type="Proteomes" id="UP000520814"/>
    </source>
</evidence>
<dbReference type="PIRSF" id="PIRSF001174">
    <property type="entry name" value="Lon_proteas"/>
    <property type="match status" value="1"/>
</dbReference>
<sequence>MDENTEEMNDGLENVFDQLNTETQGTPTIPEVLNLLPLRDAVIFPVLVAPIVVGREPYMRLISDSVRDGSRLIGIVTQRDPGTERPTPADVYPTGVVVTIRMMNRGRDTTQLLVQGIQRFHIQEILQEEPYLRARIKVCDEPAELTDEENLEVEALRRELAGTFTRIVELSNDMPDHFKEIEQVTPVGTMTDMIAAHAHLNTAEKAQILETLPLVERMRALHAMLLREAQIMELGASIHNQAAGEMSKAQREYYLREQLKVIHKELGEGDERGRDVEELRERLDAAQLPAEARKEADRELERMSRMAFGAPEYTVARTYLDLMASLPWAKSTDDNLDIPHVKEVLDDDHYGLEKIKDRLLEFLAVRKIKQERGEPVRQPILCFVGPPGVGKTSLGRSIARAMGREFYRLSLGGVRDEAEIRGHRRTYIGAMAGQIVTGLKRAGTNNPVFLLDEIDKLAHDHRGDPSSALLEALDPEQNTTFRDNYLDTPFDLSNVLFITTANGLDTIQGPLRDRMEIIELTGYTEQEKVAIARQHLVPKQLREHGLTTDQVTVTDEALYALVQGHTREAGVRSLERQVAAVCRKVTRSFAEGRTEPLTVTRATVEEYLGAPRFEFEELDDRTSIPGVATGLVWTPVGGDVIFIEAQKMEGSKTLQLTGQLGDVMQESAKAALSYIRANATELGLPANFWNETELHIHVPAGATPKDGPSAGVTMTTVMTSLLTGRRVKPRLAMTGEVTLTGRVLPVGGIKEKVLAAKRSGVTTVILPARNRKDLEEDIPAELRQGMTFHFAESVRDVLELALEPTNKARRIRVKASPEKPAAKPVPVPTAPLPEPLQQPSVPPARA</sequence>
<keyword evidence="7 9" id="KW-0067">ATP-binding</keyword>
<keyword evidence="4 9" id="KW-0547">Nucleotide-binding</keyword>
<dbReference type="InterPro" id="IPR027543">
    <property type="entry name" value="Lon_bac"/>
</dbReference>
<comment type="similarity">
    <text evidence="9 10 13 14">Belongs to the peptidase S16 family.</text>
</comment>
<dbReference type="Gene3D" id="3.40.50.300">
    <property type="entry name" value="P-loop containing nucleotide triphosphate hydrolases"/>
    <property type="match status" value="1"/>
</dbReference>
<protein>
    <recommendedName>
        <fullName evidence="9 10">Lon protease</fullName>
        <ecNumber evidence="9 10">3.4.21.53</ecNumber>
    </recommendedName>
    <alternativeName>
        <fullName evidence="9">ATP-dependent protease La</fullName>
    </alternativeName>
</protein>
<dbReference type="InterPro" id="IPR015947">
    <property type="entry name" value="PUA-like_sf"/>
</dbReference>
<dbReference type="EMBL" id="JACHGW010000001">
    <property type="protein sequence ID" value="MBB6049749.1"/>
    <property type="molecule type" value="Genomic_DNA"/>
</dbReference>
<comment type="subcellular location">
    <subcellularLocation>
        <location evidence="1 9 10">Cytoplasm</location>
    </subcellularLocation>
</comment>
<dbReference type="FunFam" id="3.40.50.300:FF:000382">
    <property type="entry name" value="Lon protease homolog 2, peroxisomal"/>
    <property type="match status" value="1"/>
</dbReference>
<dbReference type="PROSITE" id="PS01046">
    <property type="entry name" value="LON_SER"/>
    <property type="match status" value="1"/>
</dbReference>
<evidence type="ECO:0000256" key="5">
    <source>
        <dbReference type="ARBA" id="ARBA00022801"/>
    </source>
</evidence>
<keyword evidence="2 9" id="KW-0963">Cytoplasm</keyword>